<protein>
    <submittedName>
        <fullName evidence="5">Uncharacterized protein</fullName>
    </submittedName>
</protein>
<accession>A0A7N0V0S8</accession>
<evidence type="ECO:0000256" key="1">
    <source>
        <dbReference type="ARBA" id="ARBA00023015"/>
    </source>
</evidence>
<keyword evidence="6" id="KW-1185">Reference proteome</keyword>
<evidence type="ECO:0000256" key="4">
    <source>
        <dbReference type="SAM" id="MobiDB-lite"/>
    </source>
</evidence>
<feature type="short sequence motif" description="VHIID" evidence="3">
    <location>
        <begin position="446"/>
        <end position="450"/>
    </location>
</feature>
<dbReference type="OMA" id="NSCSWYS"/>
<reference evidence="5" key="1">
    <citation type="submission" date="2021-01" db="UniProtKB">
        <authorList>
            <consortium name="EnsemblPlants"/>
        </authorList>
    </citation>
    <scope>IDENTIFICATION</scope>
</reference>
<keyword evidence="1" id="KW-0805">Transcription regulation</keyword>
<comment type="similarity">
    <text evidence="3">Belongs to the GRAS family.</text>
</comment>
<feature type="region of interest" description="VHIID" evidence="3">
    <location>
        <begin position="415"/>
        <end position="480"/>
    </location>
</feature>
<dbReference type="PROSITE" id="PS50985">
    <property type="entry name" value="GRAS"/>
    <property type="match status" value="1"/>
</dbReference>
<evidence type="ECO:0000313" key="6">
    <source>
        <dbReference type="Proteomes" id="UP000594263"/>
    </source>
</evidence>
<feature type="region of interest" description="Disordered" evidence="4">
    <location>
        <begin position="61"/>
        <end position="93"/>
    </location>
</feature>
<dbReference type="InterPro" id="IPR005202">
    <property type="entry name" value="TF_GRAS"/>
</dbReference>
<dbReference type="AlphaFoldDB" id="A0A7N0V0S8"/>
<dbReference type="PANTHER" id="PTHR31636">
    <property type="entry name" value="OSJNBA0084A10.13 PROTEIN-RELATED"/>
    <property type="match status" value="1"/>
</dbReference>
<evidence type="ECO:0000256" key="3">
    <source>
        <dbReference type="PROSITE-ProRule" id="PRU01191"/>
    </source>
</evidence>
<evidence type="ECO:0000313" key="5">
    <source>
        <dbReference type="EnsemblPlants" id="Kaladp0093s0080.1.v1.1.CDS.1"/>
    </source>
</evidence>
<dbReference type="EnsemblPlants" id="Kaladp0093s0080.1.v1.1">
    <property type="protein sequence ID" value="Kaladp0093s0080.1.v1.1.CDS.1"/>
    <property type="gene ID" value="Kaladp0093s0080.v1.1"/>
</dbReference>
<feature type="compositionally biased region" description="Low complexity" evidence="4">
    <location>
        <begin position="63"/>
        <end position="90"/>
    </location>
</feature>
<proteinExistence type="inferred from homology"/>
<dbReference type="Pfam" id="PF03514">
    <property type="entry name" value="GRAS"/>
    <property type="match status" value="1"/>
</dbReference>
<sequence length="697" mass="76097">MPLPFEIEGKGVLDFEYSDSVHHHPQSELLLAAWTDKQLLEQASSCCHLLGSEPTSVLDARRSLSLSPSPPNSTSTLSSSLGSSGSGRSTAVAGQEKCGVGMDEFENVLSDFGAGVAPPGATPSPDQSLLGYFFGDHDQVHDPGLVSFNKFMQGSVAPDFDMGTGMSESCSTFPLCNNGSVGYGSIPNAIFGQLGSNTVPVAVSQHQHQYQQLMGSFEEKPQVFNPNFAINQHQIQPSENPSLFLPMGFGQQEHHGLILPPHPKRLNTGMMLEQGVNNLQIPKIPFSLQNQHDPGIGHKLQLHSNPPPTRFQTGMTKGRGEEALLGSHQQAMVEDIFKAVELIQVGNLVLAQGILARLNHQLSPIGKPFQRIAFYFKESLQLLLEMNGNSSNVTTSTALSNYSPSFGHILKIGAYKSFSEASPVVHFANFTCNQAILESVEGFDKIHVVDFDIGYGGQWASLMQELALRNGGTPSLKITAFASPSTHDDLEFGLVLENLNQFASEVKLKFELRIGSLDALTSMPLHVSNGEGEAIVVNLPVAALSCYPMSLPLVLRVVKQLSPKIVVSLDRGCDRNDLPFPHHTVHALQSYTALLESLDASVMNLDALQKIERFFIHPSIERMLVSRHLCPEKISPWRSIFLSSGFSPYQFSNITESQADYLVQRTPAGGFHVEKRQSSIVLCWQQKELVSASAWRC</sequence>
<dbReference type="Proteomes" id="UP000594263">
    <property type="component" value="Unplaced"/>
</dbReference>
<organism evidence="5 6">
    <name type="scientific">Kalanchoe fedtschenkoi</name>
    <name type="common">Lavender scallops</name>
    <name type="synonym">South American air plant</name>
    <dbReference type="NCBI Taxonomy" id="63787"/>
    <lineage>
        <taxon>Eukaryota</taxon>
        <taxon>Viridiplantae</taxon>
        <taxon>Streptophyta</taxon>
        <taxon>Embryophyta</taxon>
        <taxon>Tracheophyta</taxon>
        <taxon>Spermatophyta</taxon>
        <taxon>Magnoliopsida</taxon>
        <taxon>eudicotyledons</taxon>
        <taxon>Gunneridae</taxon>
        <taxon>Pentapetalae</taxon>
        <taxon>Saxifragales</taxon>
        <taxon>Crassulaceae</taxon>
        <taxon>Kalanchoe</taxon>
    </lineage>
</organism>
<name>A0A7N0V0S8_KALFE</name>
<comment type="caution">
    <text evidence="3">Lacks conserved residue(s) required for the propagation of feature annotation.</text>
</comment>
<evidence type="ECO:0000256" key="2">
    <source>
        <dbReference type="ARBA" id="ARBA00023163"/>
    </source>
</evidence>
<keyword evidence="2" id="KW-0804">Transcription</keyword>
<feature type="region of interest" description="SAW" evidence="3">
    <location>
        <begin position="625"/>
        <end position="696"/>
    </location>
</feature>
<dbReference type="Gramene" id="Kaladp0093s0080.1.v1.1">
    <property type="protein sequence ID" value="Kaladp0093s0080.1.v1.1.CDS.1"/>
    <property type="gene ID" value="Kaladp0093s0080.v1.1"/>
</dbReference>